<reference evidence="1 2" key="1">
    <citation type="submission" date="2018-09" db="EMBL/GenBank/DDBJ databases">
        <title>Genomic investigation of the strawberry pathogen Phytophthora fragariae indicates pathogenicity is determined by transcriptional variation in three key races.</title>
        <authorList>
            <person name="Adams T.M."/>
            <person name="Armitage A.D."/>
            <person name="Sobczyk M.K."/>
            <person name="Bates H.J."/>
            <person name="Dunwell J.M."/>
            <person name="Nellist C.F."/>
            <person name="Harrison R.J."/>
        </authorList>
    </citation>
    <scope>NUCLEOTIDE SEQUENCE [LARGE SCALE GENOMIC DNA]</scope>
    <source>
        <strain evidence="1 2">SCRP324</strain>
    </source>
</reference>
<comment type="caution">
    <text evidence="1">The sequence shown here is derived from an EMBL/GenBank/DDBJ whole genome shotgun (WGS) entry which is preliminary data.</text>
</comment>
<organism evidence="1 2">
    <name type="scientific">Phytophthora rubi</name>
    <dbReference type="NCBI Taxonomy" id="129364"/>
    <lineage>
        <taxon>Eukaryota</taxon>
        <taxon>Sar</taxon>
        <taxon>Stramenopiles</taxon>
        <taxon>Oomycota</taxon>
        <taxon>Peronosporomycetes</taxon>
        <taxon>Peronosporales</taxon>
        <taxon>Peronosporaceae</taxon>
        <taxon>Phytophthora</taxon>
    </lineage>
</organism>
<gene>
    <name evidence="1" type="ORF">PR002_g14996</name>
</gene>
<sequence>MVFTQDEAFLLYLVFWVIDMEAFWAELVHGGVIMAPERPLIPAVRFCLMTHGNTNAKLDFRFDVQGVRSLPTLFGLPETIITGSNDRCNNLEAVSIMLFRLSFPRQHHDMSSSSAGRQAAYAAYSCPWEGPVFVRMQVEMQDDYNATGSVRDERMS</sequence>
<dbReference type="EMBL" id="QXFU01001067">
    <property type="protein sequence ID" value="KAE9011709.1"/>
    <property type="molecule type" value="Genomic_DNA"/>
</dbReference>
<dbReference type="Proteomes" id="UP000435112">
    <property type="component" value="Unassembled WGS sequence"/>
</dbReference>
<name>A0A6A3KY55_9STRA</name>
<evidence type="ECO:0000313" key="1">
    <source>
        <dbReference type="EMBL" id="KAE9011709.1"/>
    </source>
</evidence>
<dbReference type="AlphaFoldDB" id="A0A6A3KY55"/>
<dbReference type="OrthoDB" id="92212at2759"/>
<protein>
    <submittedName>
        <fullName evidence="1">Uncharacterized protein</fullName>
    </submittedName>
</protein>
<evidence type="ECO:0000313" key="2">
    <source>
        <dbReference type="Proteomes" id="UP000435112"/>
    </source>
</evidence>
<accession>A0A6A3KY55</accession>
<proteinExistence type="predicted"/>